<evidence type="ECO:0000313" key="2">
    <source>
        <dbReference type="EMBL" id="CAD8934469.1"/>
    </source>
</evidence>
<accession>A0A7S1GKJ1</accession>
<organism evidence="2">
    <name type="scientific">Cyclophora tenuis</name>
    <name type="common">Marine diatom</name>
    <dbReference type="NCBI Taxonomy" id="216820"/>
    <lineage>
        <taxon>Eukaryota</taxon>
        <taxon>Sar</taxon>
        <taxon>Stramenopiles</taxon>
        <taxon>Ochrophyta</taxon>
        <taxon>Bacillariophyta</taxon>
        <taxon>Fragilariophyceae</taxon>
        <taxon>Fragilariophycidae</taxon>
        <taxon>Cyclophorales</taxon>
        <taxon>Cyclophoraceae</taxon>
        <taxon>Cyclophora</taxon>
    </lineage>
</organism>
<evidence type="ECO:0000256" key="1">
    <source>
        <dbReference type="SAM" id="MobiDB-lite"/>
    </source>
</evidence>
<dbReference type="AlphaFoldDB" id="A0A7S1GKJ1"/>
<feature type="compositionally biased region" description="Basic and acidic residues" evidence="1">
    <location>
        <begin position="1"/>
        <end position="10"/>
    </location>
</feature>
<gene>
    <name evidence="2" type="ORF">CTEN0397_LOCUS5502</name>
</gene>
<reference evidence="2" key="1">
    <citation type="submission" date="2021-01" db="EMBL/GenBank/DDBJ databases">
        <authorList>
            <person name="Corre E."/>
            <person name="Pelletier E."/>
            <person name="Niang G."/>
            <person name="Scheremetjew M."/>
            <person name="Finn R."/>
            <person name="Kale V."/>
            <person name="Holt S."/>
            <person name="Cochrane G."/>
            <person name="Meng A."/>
            <person name="Brown T."/>
            <person name="Cohen L."/>
        </authorList>
    </citation>
    <scope>NUCLEOTIDE SEQUENCE</scope>
    <source>
        <strain evidence="2">ECT3854</strain>
    </source>
</reference>
<protein>
    <submittedName>
        <fullName evidence="2">Uncharacterized protein</fullName>
    </submittedName>
</protein>
<name>A0A7S1GKJ1_CYCTE</name>
<dbReference type="EMBL" id="HBFW01008469">
    <property type="protein sequence ID" value="CAD8934469.1"/>
    <property type="molecule type" value="Transcribed_RNA"/>
</dbReference>
<feature type="region of interest" description="Disordered" evidence="1">
    <location>
        <begin position="1"/>
        <end position="30"/>
    </location>
</feature>
<proteinExistence type="predicted"/>
<sequence>MQQKGEERQRARQAQKARTGNQKEKAKAKAKVWTRGVAQQPIHLCLIANLPCVIRTKKDFSVPMGRNHAVMKRLQQQSASVLLTASLFAVQQKLAGFLHAFARSLVPSIPWDQTLVQLPNKDCNAPMGRKPVVEKRFLVQGVHARPTDSFACQPKLAKDQLVPTHRI</sequence>